<accession>A0A1L9SLI2</accession>
<dbReference type="OrthoDB" id="9983560at2759"/>
<feature type="chain" id="PRO_5009887551" description="FAD-binding PCMH-type domain-containing protein" evidence="6">
    <location>
        <begin position="20"/>
        <end position="634"/>
    </location>
</feature>
<comment type="similarity">
    <text evidence="2">Belongs to the oxygen-dependent FAD-linked oxidoreductase family.</text>
</comment>
<dbReference type="Proteomes" id="UP000184188">
    <property type="component" value="Unassembled WGS sequence"/>
</dbReference>
<dbReference type="Pfam" id="PF01565">
    <property type="entry name" value="FAD_binding_4"/>
    <property type="match status" value="1"/>
</dbReference>
<dbReference type="InterPro" id="IPR006094">
    <property type="entry name" value="Oxid_FAD_bind_N"/>
</dbReference>
<keyword evidence="6" id="KW-0732">Signal</keyword>
<evidence type="ECO:0000256" key="2">
    <source>
        <dbReference type="ARBA" id="ARBA00005466"/>
    </source>
</evidence>
<dbReference type="InterPro" id="IPR016166">
    <property type="entry name" value="FAD-bd_PCMH"/>
</dbReference>
<dbReference type="InterPro" id="IPR036318">
    <property type="entry name" value="FAD-bd_PCMH-like_sf"/>
</dbReference>
<dbReference type="InterPro" id="IPR012951">
    <property type="entry name" value="BBE"/>
</dbReference>
<evidence type="ECO:0000256" key="1">
    <source>
        <dbReference type="ARBA" id="ARBA00001974"/>
    </source>
</evidence>
<dbReference type="RefSeq" id="XP_022582548.1">
    <property type="nucleotide sequence ID" value="XM_022729157.1"/>
</dbReference>
<evidence type="ECO:0000259" key="7">
    <source>
        <dbReference type="PROSITE" id="PS51387"/>
    </source>
</evidence>
<dbReference type="GeneID" id="34615621"/>
<dbReference type="Pfam" id="PF08031">
    <property type="entry name" value="BBE"/>
    <property type="match status" value="1"/>
</dbReference>
<organism evidence="8 9">
    <name type="scientific">Penicilliopsis zonata CBS 506.65</name>
    <dbReference type="NCBI Taxonomy" id="1073090"/>
    <lineage>
        <taxon>Eukaryota</taxon>
        <taxon>Fungi</taxon>
        <taxon>Dikarya</taxon>
        <taxon>Ascomycota</taxon>
        <taxon>Pezizomycotina</taxon>
        <taxon>Eurotiomycetes</taxon>
        <taxon>Eurotiomycetidae</taxon>
        <taxon>Eurotiales</taxon>
        <taxon>Aspergillaceae</taxon>
        <taxon>Penicilliopsis</taxon>
    </lineage>
</organism>
<keyword evidence="5" id="KW-0560">Oxidoreductase</keyword>
<dbReference type="InterPro" id="IPR016169">
    <property type="entry name" value="FAD-bd_PCMH_sub2"/>
</dbReference>
<protein>
    <recommendedName>
        <fullName evidence="7">FAD-binding PCMH-type domain-containing protein</fullName>
    </recommendedName>
</protein>
<dbReference type="GO" id="GO:0071949">
    <property type="term" value="F:FAD binding"/>
    <property type="evidence" value="ECO:0007669"/>
    <property type="project" value="InterPro"/>
</dbReference>
<sequence length="634" mass="69447">MALLLTVLFPLVSASVSRSVPIAAQTVSSSSPAGVALFPGEAVQLTAAVLSTLSAELGEEDASLFSFGNTSVSVEERKCKLLPGDADWPDDKLWETFDALLGGALIRTVPLAAACYASWPEYNAAECDYVNANWTDSFMHASSPSSIMWPLFEGRTCLPTEYGDSCTLGGYSSYAVNVTTIAQIQLAVNFARNRGLRLVVKNTGHDFNGKSTGKGALGIWTHNMKDMEYLSEYQLDSYSGPAVKMGAGIQAFEIYEQSKQYNFTAVGGEGESVGVAGGYLLGGGHSPMSSVYGLAADQVLAMEVVLANGSFTTVTHASDPDLFWALRGGGGSTYGIVTSVISRVHPQVGVTVSRGSFTSANVTADAFWTAMRAWFERFPEQADAGTYSYFWVLSLGDDEFEFEMAPFFAVNHTLAEFETLMAPWYDLLAELGIEYTPTTEYYDNFHDAWKVGFPLEEIGIPTMMEGSRLFPRANWENATLFNQTLEALRTTITAGYPLLAFNMKAELQAGYRDDSANPAFRTMLMHAITSTEWDSNTTNAEIKEQMEEFTFDVLQAWRDVCPHSGAYMSEADILEPNFQQAFYGDHYDRLYALKKVYDPKGLFYAPTGVSSEDWVVDSADGLPDQNGRLCRKLE</sequence>
<dbReference type="STRING" id="1073090.A0A1L9SLI2"/>
<comment type="cofactor">
    <cofactor evidence="1">
        <name>FAD</name>
        <dbReference type="ChEBI" id="CHEBI:57692"/>
    </cofactor>
</comment>
<dbReference type="InterPro" id="IPR050416">
    <property type="entry name" value="FAD-linked_Oxidoreductase"/>
</dbReference>
<proteinExistence type="inferred from homology"/>
<dbReference type="PANTHER" id="PTHR42973">
    <property type="entry name" value="BINDING OXIDOREDUCTASE, PUTATIVE (AFU_ORTHOLOGUE AFUA_1G17690)-RELATED"/>
    <property type="match status" value="1"/>
</dbReference>
<feature type="signal peptide" evidence="6">
    <location>
        <begin position="1"/>
        <end position="19"/>
    </location>
</feature>
<reference evidence="9" key="1">
    <citation type="journal article" date="2017" name="Genome Biol.">
        <title>Comparative genomics reveals high biological diversity and specific adaptations in the industrially and medically important fungal genus Aspergillus.</title>
        <authorList>
            <person name="de Vries R.P."/>
            <person name="Riley R."/>
            <person name="Wiebenga A."/>
            <person name="Aguilar-Osorio G."/>
            <person name="Amillis S."/>
            <person name="Uchima C.A."/>
            <person name="Anderluh G."/>
            <person name="Asadollahi M."/>
            <person name="Askin M."/>
            <person name="Barry K."/>
            <person name="Battaglia E."/>
            <person name="Bayram O."/>
            <person name="Benocci T."/>
            <person name="Braus-Stromeyer S.A."/>
            <person name="Caldana C."/>
            <person name="Canovas D."/>
            <person name="Cerqueira G.C."/>
            <person name="Chen F."/>
            <person name="Chen W."/>
            <person name="Choi C."/>
            <person name="Clum A."/>
            <person name="Dos Santos R.A."/>
            <person name="Damasio A.R."/>
            <person name="Diallinas G."/>
            <person name="Emri T."/>
            <person name="Fekete E."/>
            <person name="Flipphi M."/>
            <person name="Freyberg S."/>
            <person name="Gallo A."/>
            <person name="Gournas C."/>
            <person name="Habgood R."/>
            <person name="Hainaut M."/>
            <person name="Harispe M.L."/>
            <person name="Henrissat B."/>
            <person name="Hilden K.S."/>
            <person name="Hope R."/>
            <person name="Hossain A."/>
            <person name="Karabika E."/>
            <person name="Karaffa L."/>
            <person name="Karanyi Z."/>
            <person name="Krasevec N."/>
            <person name="Kuo A."/>
            <person name="Kusch H."/>
            <person name="LaButti K."/>
            <person name="Lagendijk E.L."/>
            <person name="Lapidus A."/>
            <person name="Levasseur A."/>
            <person name="Lindquist E."/>
            <person name="Lipzen A."/>
            <person name="Logrieco A.F."/>
            <person name="MacCabe A."/>
            <person name="Maekelae M.R."/>
            <person name="Malavazi I."/>
            <person name="Melin P."/>
            <person name="Meyer V."/>
            <person name="Mielnichuk N."/>
            <person name="Miskei M."/>
            <person name="Molnar A.P."/>
            <person name="Mule G."/>
            <person name="Ngan C.Y."/>
            <person name="Orejas M."/>
            <person name="Orosz E."/>
            <person name="Ouedraogo J.P."/>
            <person name="Overkamp K.M."/>
            <person name="Park H.-S."/>
            <person name="Perrone G."/>
            <person name="Piumi F."/>
            <person name="Punt P.J."/>
            <person name="Ram A.F."/>
            <person name="Ramon A."/>
            <person name="Rauscher S."/>
            <person name="Record E."/>
            <person name="Riano-Pachon D.M."/>
            <person name="Robert V."/>
            <person name="Roehrig J."/>
            <person name="Ruller R."/>
            <person name="Salamov A."/>
            <person name="Salih N.S."/>
            <person name="Samson R.A."/>
            <person name="Sandor E."/>
            <person name="Sanguinetti M."/>
            <person name="Schuetze T."/>
            <person name="Sepcic K."/>
            <person name="Shelest E."/>
            <person name="Sherlock G."/>
            <person name="Sophianopoulou V."/>
            <person name="Squina F.M."/>
            <person name="Sun H."/>
            <person name="Susca A."/>
            <person name="Todd R.B."/>
            <person name="Tsang A."/>
            <person name="Unkles S.E."/>
            <person name="van de Wiele N."/>
            <person name="van Rossen-Uffink D."/>
            <person name="Oliveira J.V."/>
            <person name="Vesth T.C."/>
            <person name="Visser J."/>
            <person name="Yu J.-H."/>
            <person name="Zhou M."/>
            <person name="Andersen M.R."/>
            <person name="Archer D.B."/>
            <person name="Baker S.E."/>
            <person name="Benoit I."/>
            <person name="Brakhage A.A."/>
            <person name="Braus G.H."/>
            <person name="Fischer R."/>
            <person name="Frisvad J.C."/>
            <person name="Goldman G.H."/>
            <person name="Houbraken J."/>
            <person name="Oakley B."/>
            <person name="Pocsi I."/>
            <person name="Scazzocchio C."/>
            <person name="Seiboth B."/>
            <person name="vanKuyk P.A."/>
            <person name="Wortman J."/>
            <person name="Dyer P.S."/>
            <person name="Grigoriev I.V."/>
        </authorList>
    </citation>
    <scope>NUCLEOTIDE SEQUENCE [LARGE SCALE GENOMIC DNA]</scope>
    <source>
        <strain evidence="9">CBS 506.65</strain>
    </source>
</reference>
<dbReference type="EMBL" id="KV878340">
    <property type="protein sequence ID" value="OJJ48038.1"/>
    <property type="molecule type" value="Genomic_DNA"/>
</dbReference>
<dbReference type="PANTHER" id="PTHR42973:SF39">
    <property type="entry name" value="FAD-BINDING PCMH-TYPE DOMAIN-CONTAINING PROTEIN"/>
    <property type="match status" value="1"/>
</dbReference>
<evidence type="ECO:0000256" key="6">
    <source>
        <dbReference type="SAM" id="SignalP"/>
    </source>
</evidence>
<evidence type="ECO:0000256" key="5">
    <source>
        <dbReference type="ARBA" id="ARBA00023002"/>
    </source>
</evidence>
<dbReference type="GO" id="GO:0016491">
    <property type="term" value="F:oxidoreductase activity"/>
    <property type="evidence" value="ECO:0007669"/>
    <property type="project" value="UniProtKB-KW"/>
</dbReference>
<dbReference type="AlphaFoldDB" id="A0A1L9SLI2"/>
<gene>
    <name evidence="8" type="ORF">ASPZODRAFT_63500</name>
</gene>
<keyword evidence="4" id="KW-0274">FAD</keyword>
<feature type="domain" description="FAD-binding PCMH-type" evidence="7">
    <location>
        <begin position="168"/>
        <end position="347"/>
    </location>
</feature>
<dbReference type="SUPFAM" id="SSF56176">
    <property type="entry name" value="FAD-binding/transporter-associated domain-like"/>
    <property type="match status" value="1"/>
</dbReference>
<evidence type="ECO:0000256" key="3">
    <source>
        <dbReference type="ARBA" id="ARBA00022630"/>
    </source>
</evidence>
<name>A0A1L9SLI2_9EURO</name>
<evidence type="ECO:0000256" key="4">
    <source>
        <dbReference type="ARBA" id="ARBA00022827"/>
    </source>
</evidence>
<dbReference type="VEuPathDB" id="FungiDB:ASPZODRAFT_63500"/>
<dbReference type="Gene3D" id="3.30.465.10">
    <property type="match status" value="2"/>
</dbReference>
<evidence type="ECO:0000313" key="8">
    <source>
        <dbReference type="EMBL" id="OJJ48038.1"/>
    </source>
</evidence>
<keyword evidence="9" id="KW-1185">Reference proteome</keyword>
<evidence type="ECO:0000313" key="9">
    <source>
        <dbReference type="Proteomes" id="UP000184188"/>
    </source>
</evidence>
<dbReference type="PROSITE" id="PS51387">
    <property type="entry name" value="FAD_PCMH"/>
    <property type="match status" value="1"/>
</dbReference>
<keyword evidence="3" id="KW-0285">Flavoprotein</keyword>